<evidence type="ECO:0000313" key="2">
    <source>
        <dbReference type="Proteomes" id="UP001433638"/>
    </source>
</evidence>
<reference evidence="1" key="1">
    <citation type="submission" date="2024-06" db="EMBL/GenBank/DDBJ databases">
        <title>Genome sequence of Vogesella sp. MAHUQ-64.</title>
        <authorList>
            <person name="Huq M.A."/>
        </authorList>
    </citation>
    <scope>NUCLEOTIDE SEQUENCE</scope>
    <source>
        <strain evidence="1">MAHUQ-64</strain>
    </source>
</reference>
<keyword evidence="2" id="KW-1185">Reference proteome</keyword>
<gene>
    <name evidence="1" type="ORF">ABNW52_07875</name>
</gene>
<comment type="caution">
    <text evidence="1">The sequence shown here is derived from an EMBL/GenBank/DDBJ whole genome shotgun (WGS) entry which is preliminary data.</text>
</comment>
<dbReference type="Proteomes" id="UP001433638">
    <property type="component" value="Unassembled WGS sequence"/>
</dbReference>
<name>A0ABV1M5C2_9NEIS</name>
<proteinExistence type="predicted"/>
<protein>
    <submittedName>
        <fullName evidence="1">Uncharacterized protein</fullName>
    </submittedName>
</protein>
<accession>A0ABV1M5C2</accession>
<organism evidence="1 2">
    <name type="scientific">Vogesella oryzagri</name>
    <dbReference type="NCBI Taxonomy" id="3160864"/>
    <lineage>
        <taxon>Bacteria</taxon>
        <taxon>Pseudomonadati</taxon>
        <taxon>Pseudomonadota</taxon>
        <taxon>Betaproteobacteria</taxon>
        <taxon>Neisseriales</taxon>
        <taxon>Chromobacteriaceae</taxon>
        <taxon>Vogesella</taxon>
    </lineage>
</organism>
<dbReference type="RefSeq" id="WP_349586108.1">
    <property type="nucleotide sequence ID" value="NZ_JBEFLD010000004.1"/>
</dbReference>
<sequence length="179" mass="20539">MIDVKVDFDSRQLKGLTRGLSVHALERVAKRAVRKTALWVRTHLLRYLRDDGIKRKIIVHRVKIYDKEWRHGGGGGPAVKVWFGVNAVNADELGRPVKTGSGSRVKSWYFESAFVPSRNPSFKGKLYRRTTSRRLPIQRAKVEVDEMANDAFAMIVGQIPGRLHELMRQELNYEVSKLQ</sequence>
<evidence type="ECO:0000313" key="1">
    <source>
        <dbReference type="EMBL" id="MEQ6290530.1"/>
    </source>
</evidence>
<dbReference type="EMBL" id="JBEFLD010000004">
    <property type="protein sequence ID" value="MEQ6290530.1"/>
    <property type="molecule type" value="Genomic_DNA"/>
</dbReference>